<evidence type="ECO:0000256" key="2">
    <source>
        <dbReference type="ARBA" id="ARBA00022737"/>
    </source>
</evidence>
<dbReference type="InterPro" id="IPR050333">
    <property type="entry name" value="SLRP"/>
</dbReference>
<evidence type="ECO:0000256" key="1">
    <source>
        <dbReference type="ARBA" id="ARBA00022614"/>
    </source>
</evidence>
<gene>
    <name evidence="3" type="primary">TLR9</name>
    <name evidence="3" type="ORF">Cantr_02337</name>
</gene>
<comment type="caution">
    <text evidence="3">The sequence shown here is derived from an EMBL/GenBank/DDBJ whole genome shotgun (WGS) entry which is preliminary data.</text>
</comment>
<keyword evidence="3" id="KW-0675">Receptor</keyword>
<dbReference type="SUPFAM" id="SSF52047">
    <property type="entry name" value="RNI-like"/>
    <property type="match status" value="1"/>
</dbReference>
<dbReference type="InterPro" id="IPR001611">
    <property type="entry name" value="Leu-rich_rpt"/>
</dbReference>
<dbReference type="PANTHER" id="PTHR45712:SF22">
    <property type="entry name" value="INSULIN-LIKE GROWTH FACTOR-BINDING PROTEIN COMPLEX ACID LABILE SUBUNIT"/>
    <property type="match status" value="1"/>
</dbReference>
<dbReference type="STRING" id="5486.A0A367YM10"/>
<dbReference type="PROSITE" id="PS51450">
    <property type="entry name" value="LRR"/>
    <property type="match status" value="2"/>
</dbReference>
<evidence type="ECO:0000313" key="3">
    <source>
        <dbReference type="EMBL" id="RCK66858.1"/>
    </source>
</evidence>
<keyword evidence="1" id="KW-0433">Leucine-rich repeat</keyword>
<dbReference type="AlphaFoldDB" id="A0A367YM10"/>
<keyword evidence="4" id="KW-1185">Reference proteome</keyword>
<evidence type="ECO:0000313" key="4">
    <source>
        <dbReference type="Proteomes" id="UP000253472"/>
    </source>
</evidence>
<protein>
    <submittedName>
        <fullName evidence="3">Toll-like receptor 9</fullName>
    </submittedName>
</protein>
<keyword evidence="2" id="KW-0677">Repeat</keyword>
<dbReference type="Gene3D" id="3.80.10.10">
    <property type="entry name" value="Ribonuclease Inhibitor"/>
    <property type="match status" value="2"/>
</dbReference>
<dbReference type="Proteomes" id="UP000253472">
    <property type="component" value="Unassembled WGS sequence"/>
</dbReference>
<accession>A0A367YM10</accession>
<dbReference type="InterPro" id="IPR032675">
    <property type="entry name" value="LRR_dom_sf"/>
</dbReference>
<sequence>MTRFYDLPYEVIDIIIGYIDDATLRELIAYPKIGEQALRVLYASITIDDPVYSLIAADPLYRQHDTTVQSPTAFIDLLRSKPGIVVKKLIIKNPFHALELVHKYPEFLEDVKIELKLSQLKMPGEIVRSFAEEYMKCPFEVCSIETSYPILYDVIPWLELFRNVTSLYAFNDSLNSAIAETFPNLTFLRVDRISKVNEFLSLPSQLKVLHCNMEPVDGQMMRLQLPFGLSELGLNLLVDDGREHRDYTCDIGSAANLETLELYSHYCLSNVVFSLPASLKRIYIEQVNMYVEDLATMCPNLITLETAGRKSPLRGYYDPCWTFPETMRRLGIPSNYFMRGDTPEDASIDKLTFPSRLWSLNVHGGYFDRKPVVLDFEKNQFQNLYSLTMNHVFDLEMKGDLPETITQIALDRIPAFDLNQLEHLKNLTKLYIDCGEHKFEFAYKLPDSLKLLSLLNCKYSSVQLNCQKLEYLMLGGNDFPMLHERLLTIPDTVRTLYLSNNRTDVISPMFVFPSNLEFLDLSINNLTHVTNLPPHLKRLVLDHNSLGKEYAESCFPTELEFLSLSYNVFTPKWIQSLNLAACCNLQYLNLNENVLDSLNLDYLPSSLIELALSRVSMTCFSGDFQRFPFLQKLDLSFNKLRGYFREMLESQGQLFGDSIQMVDVKGNDIRPEDARALLDKLTCRPHFERLFVEYGTTGNFLSRLGTIRRLSG</sequence>
<name>A0A367YM10_9ASCO</name>
<dbReference type="SUPFAM" id="SSF52058">
    <property type="entry name" value="L domain-like"/>
    <property type="match status" value="1"/>
</dbReference>
<proteinExistence type="predicted"/>
<dbReference type="OrthoDB" id="4025961at2759"/>
<organism evidence="3 4">
    <name type="scientific">Candida viswanathii</name>
    <dbReference type="NCBI Taxonomy" id="5486"/>
    <lineage>
        <taxon>Eukaryota</taxon>
        <taxon>Fungi</taxon>
        <taxon>Dikarya</taxon>
        <taxon>Ascomycota</taxon>
        <taxon>Saccharomycotina</taxon>
        <taxon>Pichiomycetes</taxon>
        <taxon>Debaryomycetaceae</taxon>
        <taxon>Candida/Lodderomyces clade</taxon>
        <taxon>Candida</taxon>
    </lineage>
</organism>
<dbReference type="EMBL" id="QLNQ01000001">
    <property type="protein sequence ID" value="RCK66858.1"/>
    <property type="molecule type" value="Genomic_DNA"/>
</dbReference>
<reference evidence="3 4" key="1">
    <citation type="submission" date="2018-06" db="EMBL/GenBank/DDBJ databases">
        <title>Whole genome sequencing of Candida tropicalis (genome annotated by CSBL at Korea University).</title>
        <authorList>
            <person name="Ahn J."/>
        </authorList>
    </citation>
    <scope>NUCLEOTIDE SEQUENCE [LARGE SCALE GENOMIC DNA]</scope>
    <source>
        <strain evidence="3 4">ATCC 20962</strain>
    </source>
</reference>
<dbReference type="PANTHER" id="PTHR45712">
    <property type="entry name" value="AGAP008170-PA"/>
    <property type="match status" value="1"/>
</dbReference>